<dbReference type="OMA" id="TIFICEP"/>
<dbReference type="InterPro" id="IPR002123">
    <property type="entry name" value="Plipid/glycerol_acylTrfase"/>
</dbReference>
<comment type="similarity">
    <text evidence="3">Belongs to the 1-acyl-sn-glycerol-3-phosphate acyltransferase family.</text>
</comment>
<evidence type="ECO:0000256" key="11">
    <source>
        <dbReference type="ARBA" id="ARBA00023264"/>
    </source>
</evidence>
<evidence type="ECO:0000256" key="1">
    <source>
        <dbReference type="ARBA" id="ARBA00004370"/>
    </source>
</evidence>
<keyword evidence="10" id="KW-0594">Phospholipid biosynthesis</keyword>
<evidence type="ECO:0000256" key="10">
    <source>
        <dbReference type="ARBA" id="ARBA00023209"/>
    </source>
</evidence>
<proteinExistence type="inferred from homology"/>
<dbReference type="OrthoDB" id="272512at2759"/>
<evidence type="ECO:0000256" key="8">
    <source>
        <dbReference type="ARBA" id="ARBA00023098"/>
    </source>
</evidence>
<dbReference type="CDD" id="cd07991">
    <property type="entry name" value="LPLAT_LPCAT1-like"/>
    <property type="match status" value="1"/>
</dbReference>
<gene>
    <name evidence="14" type="primary">LPEAT1</name>
    <name evidence="14" type="ORF">AK812_SmicGene35152</name>
</gene>
<sequence>MRSIPEEILRFLPGAAVHIVAALVGLVPLSAGYSVAKLWSLGGWRLADSPSFKAGCFGFIYANGIFPSVFCDYGNNNFGPLPANEADQQAMLRSTPIIVANHVSYLDVMVLPLALQMPKFMSKAGVRNAPLFGTLGDDLEYIWVDRGSKDARGAALGAIHEHVAGWKDGDRPLLIFPEGTTSNGTSLLEFKQSAFVSGAPVRPVLLKHTGAWNPACTDYLMTDDGQRSLYSDGEWAMNFWAHLLHSCTIFICEPYYPSAEEKANPKLYASNVRAYMLEKQRELELVCRDRRSNPGGLVRDWRRHLRLQRLAAEALEPRSRLRMRLQKRGREGTQSPKAG</sequence>
<evidence type="ECO:0000313" key="15">
    <source>
        <dbReference type="Proteomes" id="UP000186817"/>
    </source>
</evidence>
<evidence type="ECO:0000256" key="6">
    <source>
        <dbReference type="ARBA" id="ARBA00022692"/>
    </source>
</evidence>
<keyword evidence="6" id="KW-0812">Transmembrane</keyword>
<dbReference type="Pfam" id="PF01553">
    <property type="entry name" value="Acyltransferase"/>
    <property type="match status" value="1"/>
</dbReference>
<dbReference type="EMBL" id="LSRX01001074">
    <property type="protein sequence ID" value="OLP84012.1"/>
    <property type="molecule type" value="Genomic_DNA"/>
</dbReference>
<organism evidence="14 15">
    <name type="scientific">Symbiodinium microadriaticum</name>
    <name type="common">Dinoflagellate</name>
    <name type="synonym">Zooxanthella microadriatica</name>
    <dbReference type="NCBI Taxonomy" id="2951"/>
    <lineage>
        <taxon>Eukaryota</taxon>
        <taxon>Sar</taxon>
        <taxon>Alveolata</taxon>
        <taxon>Dinophyceae</taxon>
        <taxon>Suessiales</taxon>
        <taxon>Symbiodiniaceae</taxon>
        <taxon>Symbiodinium</taxon>
    </lineage>
</organism>
<keyword evidence="9" id="KW-0472">Membrane</keyword>
<keyword evidence="5 14" id="KW-0808">Transferase</keyword>
<accession>A0A1Q9CM70</accession>
<keyword evidence="12 14" id="KW-0012">Acyltransferase</keyword>
<evidence type="ECO:0000256" key="12">
    <source>
        <dbReference type="ARBA" id="ARBA00023315"/>
    </source>
</evidence>
<evidence type="ECO:0000313" key="14">
    <source>
        <dbReference type="EMBL" id="OLP84012.1"/>
    </source>
</evidence>
<protein>
    <submittedName>
        <fullName evidence="14">Lysophospholipid acyltransferase LPEAT1</fullName>
    </submittedName>
</protein>
<dbReference type="GO" id="GO:0016020">
    <property type="term" value="C:membrane"/>
    <property type="evidence" value="ECO:0007669"/>
    <property type="project" value="UniProtKB-SubCell"/>
</dbReference>
<evidence type="ECO:0000256" key="7">
    <source>
        <dbReference type="ARBA" id="ARBA00022989"/>
    </source>
</evidence>
<keyword evidence="11" id="KW-1208">Phospholipid metabolism</keyword>
<comment type="pathway">
    <text evidence="2">Lipid metabolism.</text>
</comment>
<dbReference type="SUPFAM" id="SSF69593">
    <property type="entry name" value="Glycerol-3-phosphate (1)-acyltransferase"/>
    <property type="match status" value="1"/>
</dbReference>
<keyword evidence="15" id="KW-1185">Reference proteome</keyword>
<dbReference type="PANTHER" id="PTHR23063:SF52">
    <property type="entry name" value="LYSOPHOSPHATIDYLCHOLINE ACYLTRANSFERASE"/>
    <property type="match status" value="1"/>
</dbReference>
<keyword evidence="7" id="KW-1133">Transmembrane helix</keyword>
<dbReference type="AlphaFoldDB" id="A0A1Q9CM70"/>
<name>A0A1Q9CM70_SYMMI</name>
<keyword evidence="4" id="KW-0444">Lipid biosynthesis</keyword>
<evidence type="ECO:0000256" key="4">
    <source>
        <dbReference type="ARBA" id="ARBA00022516"/>
    </source>
</evidence>
<evidence type="ECO:0000256" key="3">
    <source>
        <dbReference type="ARBA" id="ARBA00008655"/>
    </source>
</evidence>
<evidence type="ECO:0000256" key="9">
    <source>
        <dbReference type="ARBA" id="ARBA00023136"/>
    </source>
</evidence>
<evidence type="ECO:0000259" key="13">
    <source>
        <dbReference type="SMART" id="SM00563"/>
    </source>
</evidence>
<dbReference type="GO" id="GO:0008374">
    <property type="term" value="F:O-acyltransferase activity"/>
    <property type="evidence" value="ECO:0007669"/>
    <property type="project" value="InterPro"/>
</dbReference>
<evidence type="ECO:0000256" key="2">
    <source>
        <dbReference type="ARBA" id="ARBA00005189"/>
    </source>
</evidence>
<comment type="caution">
    <text evidence="14">The sequence shown here is derived from an EMBL/GenBank/DDBJ whole genome shotgun (WGS) entry which is preliminary data.</text>
</comment>
<comment type="subcellular location">
    <subcellularLocation>
        <location evidence="1">Membrane</location>
    </subcellularLocation>
</comment>
<dbReference type="SMART" id="SM00563">
    <property type="entry name" value="PlsC"/>
    <property type="match status" value="1"/>
</dbReference>
<reference evidence="14 15" key="1">
    <citation type="submission" date="2016-02" db="EMBL/GenBank/DDBJ databases">
        <title>Genome analysis of coral dinoflagellate symbionts highlights evolutionary adaptations to a symbiotic lifestyle.</title>
        <authorList>
            <person name="Aranda M."/>
            <person name="Li Y."/>
            <person name="Liew Y.J."/>
            <person name="Baumgarten S."/>
            <person name="Simakov O."/>
            <person name="Wilson M."/>
            <person name="Piel J."/>
            <person name="Ashoor H."/>
            <person name="Bougouffa S."/>
            <person name="Bajic V.B."/>
            <person name="Ryu T."/>
            <person name="Ravasi T."/>
            <person name="Bayer T."/>
            <person name="Micklem G."/>
            <person name="Kim H."/>
            <person name="Bhak J."/>
            <person name="Lajeunesse T.C."/>
            <person name="Voolstra C.R."/>
        </authorList>
    </citation>
    <scope>NUCLEOTIDE SEQUENCE [LARGE SCALE GENOMIC DNA]</scope>
    <source>
        <strain evidence="14 15">CCMP2467</strain>
    </source>
</reference>
<dbReference type="PANTHER" id="PTHR23063">
    <property type="entry name" value="PHOSPHOLIPID ACYLTRANSFERASE"/>
    <property type="match status" value="1"/>
</dbReference>
<dbReference type="InterPro" id="IPR045252">
    <property type="entry name" value="LPCAT1-like"/>
</dbReference>
<feature type="domain" description="Phospholipid/glycerol acyltransferase" evidence="13">
    <location>
        <begin position="96"/>
        <end position="209"/>
    </location>
</feature>
<dbReference type="Proteomes" id="UP000186817">
    <property type="component" value="Unassembled WGS sequence"/>
</dbReference>
<dbReference type="GO" id="GO:0008654">
    <property type="term" value="P:phospholipid biosynthetic process"/>
    <property type="evidence" value="ECO:0007669"/>
    <property type="project" value="UniProtKB-KW"/>
</dbReference>
<keyword evidence="8" id="KW-0443">Lipid metabolism</keyword>
<evidence type="ECO:0000256" key="5">
    <source>
        <dbReference type="ARBA" id="ARBA00022679"/>
    </source>
</evidence>